<protein>
    <submittedName>
        <fullName evidence="4">Uncharacterized protein</fullName>
    </submittedName>
</protein>
<feature type="transmembrane region" description="Helical" evidence="2">
    <location>
        <begin position="175"/>
        <end position="193"/>
    </location>
</feature>
<keyword evidence="2" id="KW-0812">Transmembrane</keyword>
<name>A0A8H8U600_9HELO</name>
<dbReference type="OrthoDB" id="27095at2759"/>
<keyword evidence="2" id="KW-1133">Transmembrane helix</keyword>
<reference evidence="4 5" key="1">
    <citation type="submission" date="2018-05" db="EMBL/GenBank/DDBJ databases">
        <title>Genome sequencing and assembly of the regulated plant pathogen Lachnellula willkommii and related sister species for the development of diagnostic species identification markers.</title>
        <authorList>
            <person name="Giroux E."/>
            <person name="Bilodeau G."/>
        </authorList>
    </citation>
    <scope>NUCLEOTIDE SEQUENCE [LARGE SCALE GENOMIC DNA]</scope>
    <source>
        <strain evidence="4 5">CBS 197.66</strain>
    </source>
</reference>
<feature type="region of interest" description="Disordered" evidence="1">
    <location>
        <begin position="38"/>
        <end position="63"/>
    </location>
</feature>
<proteinExistence type="predicted"/>
<keyword evidence="5" id="KW-1185">Reference proteome</keyword>
<organism evidence="4 5">
    <name type="scientific">Lachnellula subtilissima</name>
    <dbReference type="NCBI Taxonomy" id="602034"/>
    <lineage>
        <taxon>Eukaryota</taxon>
        <taxon>Fungi</taxon>
        <taxon>Dikarya</taxon>
        <taxon>Ascomycota</taxon>
        <taxon>Pezizomycotina</taxon>
        <taxon>Leotiomycetes</taxon>
        <taxon>Helotiales</taxon>
        <taxon>Lachnaceae</taxon>
        <taxon>Lachnellula</taxon>
    </lineage>
</organism>
<dbReference type="PANTHER" id="PTHR13605">
    <property type="entry name" value="ER MEMBRANE PROTEIN COMPLEX SUBUNIT 7"/>
    <property type="match status" value="1"/>
</dbReference>
<evidence type="ECO:0000256" key="2">
    <source>
        <dbReference type="SAM" id="Phobius"/>
    </source>
</evidence>
<keyword evidence="3" id="KW-0732">Signal</keyword>
<dbReference type="GO" id="GO:0072546">
    <property type="term" value="C:EMC complex"/>
    <property type="evidence" value="ECO:0007669"/>
    <property type="project" value="TreeGrafter"/>
</dbReference>
<gene>
    <name evidence="4" type="ORF">LSUB1_G004455</name>
</gene>
<keyword evidence="2" id="KW-0472">Membrane</keyword>
<evidence type="ECO:0000313" key="5">
    <source>
        <dbReference type="Proteomes" id="UP000462212"/>
    </source>
</evidence>
<dbReference type="AlphaFoldDB" id="A0A8H8U600"/>
<feature type="chain" id="PRO_5034303769" evidence="3">
    <location>
        <begin position="23"/>
        <end position="249"/>
    </location>
</feature>
<feature type="signal peptide" evidence="3">
    <location>
        <begin position="1"/>
        <end position="22"/>
    </location>
</feature>
<dbReference type="PANTHER" id="PTHR13605:SF4">
    <property type="entry name" value="ER MEMBRANE PROTEIN COMPLEX SUBUNIT 7"/>
    <property type="match status" value="1"/>
</dbReference>
<dbReference type="Proteomes" id="UP000462212">
    <property type="component" value="Unassembled WGS sequence"/>
</dbReference>
<evidence type="ECO:0000256" key="1">
    <source>
        <dbReference type="SAM" id="MobiDB-lite"/>
    </source>
</evidence>
<evidence type="ECO:0000313" key="4">
    <source>
        <dbReference type="EMBL" id="TVY35352.1"/>
    </source>
</evidence>
<accession>A0A8H8U600</accession>
<sequence length="249" mass="27048">MRLSTTTPISFITALLAPLALSAHLRIAIPPSPLLPNPSTLPPLHNRNAQHAVRRTPRAATRRQRLRFPERERWLLPPGYPLPQPCVCAAESGCLGRWYGFGFGYRGEGAGLGHVLGGMSGRIKGRNMPLGRGMGCGLGRLGSWPRRSIFSRGVVRGLLTEMQIVSPLSLLKNPMILIAGVSMIIVFGMPYLMDNMDPEMRAEFEERQKSTSITSGTAANPLQNFDAAAWLAGSGPKKSDAPVEKGITR</sequence>
<evidence type="ECO:0000256" key="3">
    <source>
        <dbReference type="SAM" id="SignalP"/>
    </source>
</evidence>
<feature type="compositionally biased region" description="Basic residues" evidence="1">
    <location>
        <begin position="52"/>
        <end position="63"/>
    </location>
</feature>
<comment type="caution">
    <text evidence="4">The sequence shown here is derived from an EMBL/GenBank/DDBJ whole genome shotgun (WGS) entry which is preliminary data.</text>
</comment>
<dbReference type="EMBL" id="QGMJ01000533">
    <property type="protein sequence ID" value="TVY35352.1"/>
    <property type="molecule type" value="Genomic_DNA"/>
</dbReference>
<dbReference type="InterPro" id="IPR039163">
    <property type="entry name" value="EMC7"/>
</dbReference>